<protein>
    <submittedName>
        <fullName evidence="5">Right-handed parallel beta-helix repeat-containing protein</fullName>
    </submittedName>
</protein>
<organism evidence="5 6">
    <name type="scientific">Hymenobacter aranciens</name>
    <dbReference type="NCBI Taxonomy" id="3063996"/>
    <lineage>
        <taxon>Bacteria</taxon>
        <taxon>Pseudomonadati</taxon>
        <taxon>Bacteroidota</taxon>
        <taxon>Cytophagia</taxon>
        <taxon>Cytophagales</taxon>
        <taxon>Hymenobacteraceae</taxon>
        <taxon>Hymenobacter</taxon>
    </lineage>
</organism>
<keyword evidence="6" id="KW-1185">Reference proteome</keyword>
<dbReference type="InterPro" id="IPR011050">
    <property type="entry name" value="Pectin_lyase_fold/virulence"/>
</dbReference>
<dbReference type="SUPFAM" id="SSF51126">
    <property type="entry name" value="Pectin lyase-like"/>
    <property type="match status" value="2"/>
</dbReference>
<dbReference type="Gene3D" id="2.160.20.10">
    <property type="entry name" value="Single-stranded right-handed beta-helix, Pectin lyase-like"/>
    <property type="match status" value="2"/>
</dbReference>
<feature type="domain" description="Right handed beta helix" evidence="3">
    <location>
        <begin position="202"/>
        <end position="385"/>
    </location>
</feature>
<feature type="compositionally biased region" description="Polar residues" evidence="1">
    <location>
        <begin position="1184"/>
        <end position="1199"/>
    </location>
</feature>
<dbReference type="Pfam" id="PF13229">
    <property type="entry name" value="Beta_helix"/>
    <property type="match status" value="1"/>
</dbReference>
<dbReference type="RefSeq" id="WP_305008237.1">
    <property type="nucleotide sequence ID" value="NZ_JAUQSY010000014.1"/>
</dbReference>
<proteinExistence type="predicted"/>
<evidence type="ECO:0000313" key="5">
    <source>
        <dbReference type="EMBL" id="MDO7876848.1"/>
    </source>
</evidence>
<name>A0ABT9BGQ6_9BACT</name>
<dbReference type="EMBL" id="JAUQSY010000014">
    <property type="protein sequence ID" value="MDO7876848.1"/>
    <property type="molecule type" value="Genomic_DNA"/>
</dbReference>
<evidence type="ECO:0000259" key="4">
    <source>
        <dbReference type="Pfam" id="PF18962"/>
    </source>
</evidence>
<dbReference type="Pfam" id="PF18962">
    <property type="entry name" value="Por_Secre_tail"/>
    <property type="match status" value="1"/>
</dbReference>
<dbReference type="InterPro" id="IPR039448">
    <property type="entry name" value="Beta_helix"/>
</dbReference>
<dbReference type="Proteomes" id="UP001176429">
    <property type="component" value="Unassembled WGS sequence"/>
</dbReference>
<evidence type="ECO:0000256" key="1">
    <source>
        <dbReference type="SAM" id="MobiDB-lite"/>
    </source>
</evidence>
<dbReference type="SMART" id="SM00710">
    <property type="entry name" value="PbH1"/>
    <property type="match status" value="13"/>
</dbReference>
<feature type="region of interest" description="Disordered" evidence="1">
    <location>
        <begin position="1178"/>
        <end position="1204"/>
    </location>
</feature>
<feature type="domain" description="CARDB" evidence="2">
    <location>
        <begin position="521"/>
        <end position="615"/>
    </location>
</feature>
<feature type="domain" description="Secretion system C-terminal sorting" evidence="4">
    <location>
        <begin position="1345"/>
        <end position="1417"/>
    </location>
</feature>
<dbReference type="NCBIfam" id="TIGR04183">
    <property type="entry name" value="Por_Secre_tail"/>
    <property type="match status" value="1"/>
</dbReference>
<sequence length="1419" mass="145884">MRERTLLIYPSGNENHQSGRLRRLGRWLSLALLALSGPAAFAQLSGTYTINSALPTGGTNYASFGAAATALATGVSGPVTFNVSGGPYTEQLALSAISGASATNRITFNGNGRTIRFGSSTTGSRAVVALNGADYVTIDSLNIDATNGGTPGTYGWGVHLTGQADNNIVRRSTITTSTSATTTNYAGIVVSGSASTATTTGNNANNLLLERNTIIGGYYGVTLIGSSASRGAGNVLRNNIIRNFYYYGVYDSYQNGVLLSGNDLSRPNRGDAGTGYGLYVYYNTGGRVENNRLHDFYTASPTSTLAFYGVYLYYSDGTSGAPIEVVNNQIHHDKGAGVAYGLYNYYSDFVNHYHNTVVFDNPAQATGNVRAAYIYNSNSVALRNNILYNTQPSSSGSFAYYNYATATYTGQSSNYNDLYVAPGGYIGYSGTSTAATTGATTLAAWQNQGFDQNSVSANPIFVNAAANNLTPTAAAVNAAGTTTTLATVPRDANGTTRTSPPDLGALEFTPATNDVGLVRIDSPTAPVGVGSAPVSITLLNNGISPLTTVQVQYVLNNGTPVTQVLTLSPALASGASRTVSFTTPATLVSGINTLSISVSAPNGAADPTPSNNTLSATFYTALAGVYTIDKTLPTSGRNFASFTDAAAALNSSGIAASVRFNVLNGPYNEQFSLGVVAGVSATDTIGVDGGASKQTLRYSGTVSQPAAVLLNGTDYVTLNNLTIDVSAGATYGVGVHLVGQANNNRISNSVIVGTTTATSATANSAIATSGSVTSGTSAGDANNLRIENNVLSGGYYCLRVNGLSTASPGTGLRIIGNEVRDFYFYGVYLSNSSGPRILANNVHRPVRSTTTFYGIYLTGVVGANVERNRIHDPFGTNTASTSASYAFYLTASDATAAAPNDFVNNAVYSFNSNGTEYGVYNTSSDYMRLFHNTIVLDNANAGGTGISYGFYQTTAATGIDIRNNLFSITRGGTAARYALYFVTTTSGITSNYNDLHIGAGTNYYTGRFGTVNYATLANWRTANSGAYDANSLQENPLFVAAATGNLEPTAVILNGAGTPALLTRVPTDLVGTARTGAPDPGAVEFTPVSNDVAVVSIDAPTATATPGINPVTVTIRNGGTAVLTAVTLSYVVDSGTPVSQNFTGLTLAAGATQQLTFTNGFTVASGPHTLTVTGSLPNGAADGNATNNSQTISFNQPTPDNDEPCTAIGISSTPVAGSNSGASASQQTGIVLPSCSPAAAPKDVWFSFTPTTPDLGLNIAGSAAGMVRVFTSPDCAAGPFTQVFCQSSGANNAGVGNVTLTGLAVGQRYYVAISGFGSSDTEGAFTISTTVVTGTRHAANYLLTVFPNPSNTGQLTLRLAGSAAGTGTAELLNALGQSVLRQPLSGAEAELSTRGLAAGLYTLQVRAGGQVMTRKVVLQ</sequence>
<dbReference type="Pfam" id="PF07705">
    <property type="entry name" value="CARDB"/>
    <property type="match status" value="2"/>
</dbReference>
<dbReference type="InterPro" id="IPR012334">
    <property type="entry name" value="Pectin_lyas_fold"/>
</dbReference>
<evidence type="ECO:0000259" key="3">
    <source>
        <dbReference type="Pfam" id="PF13229"/>
    </source>
</evidence>
<evidence type="ECO:0000259" key="2">
    <source>
        <dbReference type="Pfam" id="PF07705"/>
    </source>
</evidence>
<dbReference type="InterPro" id="IPR026444">
    <property type="entry name" value="Secre_tail"/>
</dbReference>
<dbReference type="InterPro" id="IPR013783">
    <property type="entry name" value="Ig-like_fold"/>
</dbReference>
<evidence type="ECO:0000313" key="6">
    <source>
        <dbReference type="Proteomes" id="UP001176429"/>
    </source>
</evidence>
<comment type="caution">
    <text evidence="5">The sequence shown here is derived from an EMBL/GenBank/DDBJ whole genome shotgun (WGS) entry which is preliminary data.</text>
</comment>
<dbReference type="InterPro" id="IPR011635">
    <property type="entry name" value="CARDB"/>
</dbReference>
<dbReference type="Gene3D" id="2.60.40.10">
    <property type="entry name" value="Immunoglobulins"/>
    <property type="match status" value="2"/>
</dbReference>
<feature type="domain" description="CARDB" evidence="2">
    <location>
        <begin position="1091"/>
        <end position="1190"/>
    </location>
</feature>
<reference evidence="5" key="1">
    <citation type="submission" date="2023-07" db="EMBL/GenBank/DDBJ databases">
        <authorList>
            <person name="Kim M.K."/>
        </authorList>
    </citation>
    <scope>NUCLEOTIDE SEQUENCE</scope>
    <source>
        <strain evidence="5">ASUV-10-1</strain>
    </source>
</reference>
<gene>
    <name evidence="5" type="ORF">Q5H93_19035</name>
</gene>
<accession>A0ABT9BGQ6</accession>
<dbReference type="InterPro" id="IPR006626">
    <property type="entry name" value="PbH1"/>
</dbReference>